<dbReference type="SUPFAM" id="SSF51679">
    <property type="entry name" value="Bacterial luciferase-like"/>
    <property type="match status" value="1"/>
</dbReference>
<evidence type="ECO:0000313" key="3">
    <source>
        <dbReference type="EMBL" id="XCG65840.1"/>
    </source>
</evidence>
<protein>
    <submittedName>
        <fullName evidence="3">LLM class flavin-dependent oxidoreductase</fullName>
        <ecNumber evidence="3">1.-.-.-</ecNumber>
    </submittedName>
</protein>
<name>A0AAU8DUZ8_9ACTN</name>
<dbReference type="InterPro" id="IPR019949">
    <property type="entry name" value="CmoO-like"/>
</dbReference>
<dbReference type="GO" id="GO:0005829">
    <property type="term" value="C:cytosol"/>
    <property type="evidence" value="ECO:0007669"/>
    <property type="project" value="TreeGrafter"/>
</dbReference>
<dbReference type="PANTHER" id="PTHR30137:SF6">
    <property type="entry name" value="LUCIFERASE-LIKE MONOOXYGENASE"/>
    <property type="match status" value="1"/>
</dbReference>
<dbReference type="EC" id="1.-.-.-" evidence="3"/>
<organism evidence="3">
    <name type="scientific">Nakamurella sp. A5-74</name>
    <dbReference type="NCBI Taxonomy" id="3158264"/>
    <lineage>
        <taxon>Bacteria</taxon>
        <taxon>Bacillati</taxon>
        <taxon>Actinomycetota</taxon>
        <taxon>Actinomycetes</taxon>
        <taxon>Nakamurellales</taxon>
        <taxon>Nakamurellaceae</taxon>
        <taxon>Nakamurella</taxon>
    </lineage>
</organism>
<dbReference type="AlphaFoldDB" id="A0AAU8DUZ8"/>
<feature type="domain" description="Luciferase-like" evidence="2">
    <location>
        <begin position="25"/>
        <end position="324"/>
    </location>
</feature>
<dbReference type="FunFam" id="3.20.20.30:FF:000002">
    <property type="entry name" value="LLM class flavin-dependent oxidoreductase"/>
    <property type="match status" value="1"/>
</dbReference>
<dbReference type="InterPro" id="IPR050766">
    <property type="entry name" value="Bact_Lucif_Oxidored"/>
</dbReference>
<dbReference type="InterPro" id="IPR036661">
    <property type="entry name" value="Luciferase-like_sf"/>
</dbReference>
<gene>
    <name evidence="3" type="ORF">ABLG96_09070</name>
</gene>
<keyword evidence="3" id="KW-0560">Oxidoreductase</keyword>
<sequence>MDQQSPAVRDQIRAPRGGSAPAVVSILDLAGVGAGQTPSAALQDTTAAAQLAERLGYHRFWVAEHHGMPAVASSAPPVLLAHLAAKTERIRLGSGGVMLPNHAPLVVAEQFGTLAALHPGRIDLGLGRAPGTDQLTTFALRRRSDPGDDFPDRLAELRHFLRQDFPTDHPFAAIKATPMTDVPVWLLGSSDFSARLAAKLGLPFAFAHHFAGAGGNTEYALQIYRDTFRPSDVLDAPWSMIGVNALAADTEEQAFYEARAGALSMLLLRSGRLQAMPTAEQAAEYPYSPAEQDLVDAMSATDEIGTAEQVAGGITALVERFGVDEVMVSTRAHGAAVRRHSLELLATTWGLTDSEPR</sequence>
<proteinExistence type="predicted"/>
<dbReference type="Gene3D" id="3.20.20.30">
    <property type="entry name" value="Luciferase-like domain"/>
    <property type="match status" value="1"/>
</dbReference>
<dbReference type="Pfam" id="PF00296">
    <property type="entry name" value="Bac_luciferase"/>
    <property type="match status" value="1"/>
</dbReference>
<dbReference type="GO" id="GO:0016705">
    <property type="term" value="F:oxidoreductase activity, acting on paired donors, with incorporation or reduction of molecular oxygen"/>
    <property type="evidence" value="ECO:0007669"/>
    <property type="project" value="InterPro"/>
</dbReference>
<comment type="similarity">
    <text evidence="1">To bacterial alkanal monooxygenase alpha and beta chains.</text>
</comment>
<dbReference type="NCBIfam" id="TIGR03558">
    <property type="entry name" value="oxido_grp_1"/>
    <property type="match status" value="1"/>
</dbReference>
<evidence type="ECO:0000259" key="2">
    <source>
        <dbReference type="Pfam" id="PF00296"/>
    </source>
</evidence>
<dbReference type="PANTHER" id="PTHR30137">
    <property type="entry name" value="LUCIFERASE-LIKE MONOOXYGENASE"/>
    <property type="match status" value="1"/>
</dbReference>
<reference evidence="3" key="1">
    <citation type="submission" date="2024-05" db="EMBL/GenBank/DDBJ databases">
        <authorList>
            <person name="Cai S.Y."/>
            <person name="Jin L.M."/>
            <person name="Li H.R."/>
        </authorList>
    </citation>
    <scope>NUCLEOTIDE SEQUENCE</scope>
    <source>
        <strain evidence="3">A5-74</strain>
    </source>
</reference>
<dbReference type="RefSeq" id="WP_353651444.1">
    <property type="nucleotide sequence ID" value="NZ_CP159218.1"/>
</dbReference>
<accession>A0AAU8DUZ8</accession>
<dbReference type="InterPro" id="IPR011251">
    <property type="entry name" value="Luciferase-like_dom"/>
</dbReference>
<dbReference type="CDD" id="cd00347">
    <property type="entry name" value="Flavin_utilizing_monoxygenases"/>
    <property type="match status" value="1"/>
</dbReference>
<dbReference type="EMBL" id="CP159218">
    <property type="protein sequence ID" value="XCG65840.1"/>
    <property type="molecule type" value="Genomic_DNA"/>
</dbReference>
<evidence type="ECO:0000256" key="1">
    <source>
        <dbReference type="ARBA" id="ARBA00007789"/>
    </source>
</evidence>